<proteinExistence type="predicted"/>
<sequence length="157" mass="18024">MNMTRKSSRPMLNRAGSDIIRAKSNVRMPLAPLIRRRIRPIRASLITLNRVGDTKYFSMRSAKNIPEGEGKGREMKRIQSGYNRLLQVTYSSDLLTASCLLPLSLTNNRQDDHHHVKDIPTIGEVIVAKGKELQQELRGEDYDEYEVDPVEDMLRFI</sequence>
<evidence type="ECO:0000313" key="2">
    <source>
        <dbReference type="Proteomes" id="UP000261420"/>
    </source>
</evidence>
<evidence type="ECO:0000313" key="1">
    <source>
        <dbReference type="Ensembl" id="ENSSDUP00000015090.1"/>
    </source>
</evidence>
<dbReference type="GeneTree" id="ENSGT00950000183290"/>
<organism evidence="1 2">
    <name type="scientific">Seriola dumerili</name>
    <name type="common">Greater amberjack</name>
    <name type="synonym">Caranx dumerili</name>
    <dbReference type="NCBI Taxonomy" id="41447"/>
    <lineage>
        <taxon>Eukaryota</taxon>
        <taxon>Metazoa</taxon>
        <taxon>Chordata</taxon>
        <taxon>Craniata</taxon>
        <taxon>Vertebrata</taxon>
        <taxon>Euteleostomi</taxon>
        <taxon>Actinopterygii</taxon>
        <taxon>Neopterygii</taxon>
        <taxon>Teleostei</taxon>
        <taxon>Neoteleostei</taxon>
        <taxon>Acanthomorphata</taxon>
        <taxon>Carangaria</taxon>
        <taxon>Carangiformes</taxon>
        <taxon>Carangidae</taxon>
        <taxon>Seriola</taxon>
    </lineage>
</organism>
<dbReference type="OMA" id="IVTQRDH"/>
<dbReference type="Proteomes" id="UP000261420">
    <property type="component" value="Unplaced"/>
</dbReference>
<dbReference type="STRING" id="41447.ENSSDUP00000015090"/>
<keyword evidence="2" id="KW-1185">Reference proteome</keyword>
<reference evidence="1" key="1">
    <citation type="submission" date="2025-08" db="UniProtKB">
        <authorList>
            <consortium name="Ensembl"/>
        </authorList>
    </citation>
    <scope>IDENTIFICATION</scope>
</reference>
<accession>A0A3B4UBH4</accession>
<name>A0A3B4UBH4_SERDU</name>
<dbReference type="AlphaFoldDB" id="A0A3B4UBH4"/>
<dbReference type="Ensembl" id="ENSSDUT00000015374.1">
    <property type="protein sequence ID" value="ENSSDUP00000015090.1"/>
    <property type="gene ID" value="ENSSDUG00000011020.1"/>
</dbReference>
<protein>
    <submittedName>
        <fullName evidence="1">Uncharacterized protein</fullName>
    </submittedName>
</protein>
<reference evidence="1" key="2">
    <citation type="submission" date="2025-09" db="UniProtKB">
        <authorList>
            <consortium name="Ensembl"/>
        </authorList>
    </citation>
    <scope>IDENTIFICATION</scope>
</reference>